<organism evidence="3 4">
    <name type="scientific">Acanthaster planci</name>
    <name type="common">Crown-of-thorns starfish</name>
    <dbReference type="NCBI Taxonomy" id="133434"/>
    <lineage>
        <taxon>Eukaryota</taxon>
        <taxon>Metazoa</taxon>
        <taxon>Echinodermata</taxon>
        <taxon>Eleutherozoa</taxon>
        <taxon>Asterozoa</taxon>
        <taxon>Asteroidea</taxon>
        <taxon>Valvatacea</taxon>
        <taxon>Valvatida</taxon>
        <taxon>Acanthasteridae</taxon>
        <taxon>Acanthaster</taxon>
    </lineage>
</organism>
<dbReference type="GeneID" id="110978791"/>
<dbReference type="Proteomes" id="UP000694845">
    <property type="component" value="Unplaced"/>
</dbReference>
<dbReference type="OrthoDB" id="10005154at2759"/>
<proteinExistence type="predicted"/>
<keyword evidence="1" id="KW-0732">Signal</keyword>
<evidence type="ECO:0000313" key="3">
    <source>
        <dbReference type="Proteomes" id="UP000694845"/>
    </source>
</evidence>
<feature type="chain" id="PRO_5034124330" evidence="1">
    <location>
        <begin position="30"/>
        <end position="757"/>
    </location>
</feature>
<evidence type="ECO:0000256" key="1">
    <source>
        <dbReference type="SAM" id="SignalP"/>
    </source>
</evidence>
<dbReference type="KEGG" id="aplc:110978791"/>
<gene>
    <name evidence="4" type="primary">LOC110978791</name>
</gene>
<evidence type="ECO:0000313" key="4">
    <source>
        <dbReference type="RefSeq" id="XP_022089766.1"/>
    </source>
</evidence>
<sequence>MTSMNLTKIHLLWLVVFMVLAYPEEPVSAVHPELLEPDNNRPQCIGTSRGTNFVLGFSDNYLGSEPSELTVLVVAFSDEQTLVTISSKFQVDGKPFQETFVLEAGGFIRTILPSELVMEANGRSFKGIEVTASSEVAAYGLMLQNYTTDGFLAIPTSKLGMQYVVVMSTPVGILRGQFSVIGTEDSTMVQIVLRGRVTFDGQTYVDGDVLSFMVDKLEAVHLQGDVLEDLTGTIVQTNRPVAIFSGNECVSNPGSNCDTLTEQLVPVKSWGENHIYTAARNTDSNSYRIVAYFTDTIVTIPGFGNQSLGAGEFWEGSLSGSGLVSSTKPTLMTQQLVHVNGELVNPSLIQVPSVEHFDYEFGFTTPPYSGEDRDGFFNFINIIVKKNSRQNVYLNGFPINGPNVTESDVHGTDYTSLTVQLPKGEGVYHVKQIDLQSSPLSVIVYGYEIRESYGYAAGLSLTSNEEFLSLTSYYLRELGGEVFITTVPCLESNEVSYPGAQCKFSTGFGDVVVPGERTDAYTVICITPTFYKNGLISVGVSLDEGNSFHYSGIVYVASEEDLLPSLTVQQVNSKYGDDIVNLTSDDPIMLSWDPRSLGKDVSRVTLMGQDADYNIEGNPVLMEGVVLKDDVLNNGSLTINPNQLQSFSNDGLSLSAFYLTPSSARQRRDIGGPLLRRLRIYSPIVFIATAITCEVSKYQLRNTQPMGLPSCPCNNGQAGNDANFQEANFANFFFHPGADVCYRSVNSLPSGAASTLT</sequence>
<evidence type="ECO:0000259" key="2">
    <source>
        <dbReference type="Pfam" id="PF17517"/>
    </source>
</evidence>
<dbReference type="RefSeq" id="XP_022089766.1">
    <property type="nucleotide sequence ID" value="XM_022234074.1"/>
</dbReference>
<dbReference type="InterPro" id="IPR035234">
    <property type="entry name" value="IgGFc-bd_N"/>
</dbReference>
<keyword evidence="3" id="KW-1185">Reference proteome</keyword>
<dbReference type="Pfam" id="PF17517">
    <property type="entry name" value="IgGFc_binding"/>
    <property type="match status" value="1"/>
</dbReference>
<dbReference type="PANTHER" id="PTHR46534:SF1">
    <property type="entry name" value="IGGFC-BINDING PROTEIN N-TERMINAL DOMAIN-CONTAINING PROTEIN"/>
    <property type="match status" value="1"/>
</dbReference>
<name>A0A8B7YDN7_ACAPL</name>
<dbReference type="PANTHER" id="PTHR46534">
    <property type="entry name" value="IGGFC_BINDING DOMAIN-CONTAINING PROTEIN"/>
    <property type="match status" value="1"/>
</dbReference>
<feature type="signal peptide" evidence="1">
    <location>
        <begin position="1"/>
        <end position="29"/>
    </location>
</feature>
<accession>A0A8B7YDN7</accession>
<dbReference type="AlphaFoldDB" id="A0A8B7YDN7"/>
<feature type="domain" description="IgGFc-binding protein N-terminal" evidence="2">
    <location>
        <begin position="149"/>
        <end position="446"/>
    </location>
</feature>
<protein>
    <submittedName>
        <fullName evidence="4">Uncharacterized protein LOC110978791</fullName>
    </submittedName>
</protein>
<reference evidence="4" key="1">
    <citation type="submission" date="2025-08" db="UniProtKB">
        <authorList>
            <consortium name="RefSeq"/>
        </authorList>
    </citation>
    <scope>IDENTIFICATION</scope>
</reference>